<reference evidence="3 4" key="1">
    <citation type="submission" date="2018-11" db="EMBL/GenBank/DDBJ databases">
        <authorList>
            <consortium name="Pathogen Informatics"/>
        </authorList>
    </citation>
    <scope>NUCLEOTIDE SEQUENCE [LARGE SCALE GENOMIC DNA]</scope>
</reference>
<name>A0A183G968_HELPZ</name>
<feature type="compositionally biased region" description="Basic residues" evidence="1">
    <location>
        <begin position="19"/>
        <end position="35"/>
    </location>
</feature>
<evidence type="ECO:0000259" key="2">
    <source>
        <dbReference type="PROSITE" id="PS50878"/>
    </source>
</evidence>
<feature type="domain" description="Reverse transcriptase" evidence="2">
    <location>
        <begin position="351"/>
        <end position="526"/>
    </location>
</feature>
<evidence type="ECO:0000313" key="5">
    <source>
        <dbReference type="WBParaSite" id="HPBE_0001847201-mRNA-1"/>
    </source>
</evidence>
<dbReference type="CDD" id="cd01650">
    <property type="entry name" value="RT_nLTR_like"/>
    <property type="match status" value="1"/>
</dbReference>
<evidence type="ECO:0000313" key="4">
    <source>
        <dbReference type="Proteomes" id="UP000050761"/>
    </source>
</evidence>
<dbReference type="PANTHER" id="PTHR19446">
    <property type="entry name" value="REVERSE TRANSCRIPTASES"/>
    <property type="match status" value="1"/>
</dbReference>
<dbReference type="EMBL" id="UZAH01030706">
    <property type="protein sequence ID" value="VDP11714.1"/>
    <property type="molecule type" value="Genomic_DNA"/>
</dbReference>
<feature type="region of interest" description="Disordered" evidence="1">
    <location>
        <begin position="1"/>
        <end position="37"/>
    </location>
</feature>
<proteinExistence type="predicted"/>
<dbReference type="InterPro" id="IPR000477">
    <property type="entry name" value="RT_dom"/>
</dbReference>
<dbReference type="WBParaSite" id="HPBE_0001847201-mRNA-1">
    <property type="protein sequence ID" value="HPBE_0001847201-mRNA-1"/>
    <property type="gene ID" value="HPBE_0001847201"/>
</dbReference>
<accession>A0A3P8BZV9</accession>
<keyword evidence="4" id="KW-1185">Reference proteome</keyword>
<dbReference type="InterPro" id="IPR043502">
    <property type="entry name" value="DNA/RNA_pol_sf"/>
</dbReference>
<organism evidence="4 5">
    <name type="scientific">Heligmosomoides polygyrus</name>
    <name type="common">Parasitic roundworm</name>
    <dbReference type="NCBI Taxonomy" id="6339"/>
    <lineage>
        <taxon>Eukaryota</taxon>
        <taxon>Metazoa</taxon>
        <taxon>Ecdysozoa</taxon>
        <taxon>Nematoda</taxon>
        <taxon>Chromadorea</taxon>
        <taxon>Rhabditida</taxon>
        <taxon>Rhabditina</taxon>
        <taxon>Rhabditomorpha</taxon>
        <taxon>Strongyloidea</taxon>
        <taxon>Heligmosomidae</taxon>
        <taxon>Heligmosomoides</taxon>
    </lineage>
</organism>
<reference evidence="5" key="2">
    <citation type="submission" date="2019-09" db="UniProtKB">
        <authorList>
            <consortium name="WormBaseParasite"/>
        </authorList>
    </citation>
    <scope>IDENTIFICATION</scope>
</reference>
<dbReference type="SUPFAM" id="SSF56672">
    <property type="entry name" value="DNA/RNA polymerases"/>
    <property type="match status" value="1"/>
</dbReference>
<protein>
    <submittedName>
        <fullName evidence="5">Reverse transcriptase domain-containing protein</fullName>
    </submittedName>
</protein>
<evidence type="ECO:0000313" key="3">
    <source>
        <dbReference type="EMBL" id="VDP11714.1"/>
    </source>
</evidence>
<accession>A0A183G968</accession>
<dbReference type="Proteomes" id="UP000050761">
    <property type="component" value="Unassembled WGS sequence"/>
</dbReference>
<dbReference type="Pfam" id="PF00078">
    <property type="entry name" value="RVT_1"/>
    <property type="match status" value="1"/>
</dbReference>
<gene>
    <name evidence="3" type="ORF">HPBE_LOCUS18471</name>
</gene>
<dbReference type="OrthoDB" id="68020at2759"/>
<evidence type="ECO:0000256" key="1">
    <source>
        <dbReference type="SAM" id="MobiDB-lite"/>
    </source>
</evidence>
<dbReference type="PROSITE" id="PS50878">
    <property type="entry name" value="RT_POL"/>
    <property type="match status" value="1"/>
</dbReference>
<sequence>TAARDSISTPGFAPVPRQVRSRHGQRGPHHAKKTNWRTSESSGYHILRVFLNVRKTWSPLFLYRLPTDIVLSTIRENGTEGLGRIEIGRKMGMDTSAKAGNRRVSSYIVTACNEHPDHLGQFQKMEGKIRCIKYFWKADSEPDLFKKLFSDFEKMAGMPCPFRLGQVLKFPNCNLSTFFQTLSGGFVLSVEVLARCPMNYVFNCFYHLVSYYSGSTKTQIDTLGEKTVDNWRKYQEAKKAAKKAVAVATHYGDVNEKLESRDGEWYLYRLKALKRWRDYSEKISTVEFPHPAIPSTAPTHGPVQKITVEEIEAALKKMRPGKAAGPDDVAADLWKSKYWYPAEWLAKFFNQVVAEKKVPECWRQSTTIPIWKKKGSPADCSNYRPIRLLPHSMKIFERIVDGRIRDIVQLSSNQCGFVAGCGTVDAIHATRLLIEKHREKQKAVHIAFLDLEKAFDRVPREVIWYALRHHGVPEELIEWVRILYSCPKSRVQAAAGTSMEFPISVGVRQGLRFPHSSLLSSWFHHC</sequence>
<dbReference type="AlphaFoldDB" id="A0A183G968"/>